<sequence length="246" mass="28168">MYYNIIKGSKFTRITVFLLLATFLGSCHKPSYTSLAADWTPDYDLDRFEKTILSYEKRDAVRMPPKGGIVFTGSSSFTKWTKVDQDLAPLPIINRGFGGSTIPEVIHYADRTIFKYQPKTVVIYCENDMFGAKAKTPVQVRDEYVKLTKMIHENLPGAKIYGISLKPSPSRWSKKEESLEANRLIKDFIAKDKGHEYIDIWDVMLKDGRPDGAIFVSDSLHMNQEGYDRWVKVLRPILEKAPFDAQ</sequence>
<name>A0A316AHX2_9BACT</name>
<gene>
    <name evidence="2" type="ORF">CLV98_108161</name>
</gene>
<reference evidence="2 3" key="1">
    <citation type="submission" date="2018-03" db="EMBL/GenBank/DDBJ databases">
        <title>Genomic Encyclopedia of Archaeal and Bacterial Type Strains, Phase II (KMG-II): from individual species to whole genera.</title>
        <authorList>
            <person name="Goeker M."/>
        </authorList>
    </citation>
    <scope>NUCLEOTIDE SEQUENCE [LARGE SCALE GENOMIC DNA]</scope>
    <source>
        <strain evidence="2 3">DSM 100346</strain>
    </source>
</reference>
<dbReference type="PROSITE" id="PS51257">
    <property type="entry name" value="PROKAR_LIPOPROTEIN"/>
    <property type="match status" value="1"/>
</dbReference>
<dbReference type="SUPFAM" id="SSF52266">
    <property type="entry name" value="SGNH hydrolase"/>
    <property type="match status" value="1"/>
</dbReference>
<dbReference type="InterPro" id="IPR036514">
    <property type="entry name" value="SGNH_hydro_sf"/>
</dbReference>
<dbReference type="OrthoDB" id="9790057at2"/>
<dbReference type="InterPro" id="IPR013830">
    <property type="entry name" value="SGNH_hydro"/>
</dbReference>
<keyword evidence="3" id="KW-1185">Reference proteome</keyword>
<dbReference type="RefSeq" id="WP_109675585.1">
    <property type="nucleotide sequence ID" value="NZ_QGDT01000008.1"/>
</dbReference>
<dbReference type="GO" id="GO:0016788">
    <property type="term" value="F:hydrolase activity, acting on ester bonds"/>
    <property type="evidence" value="ECO:0007669"/>
    <property type="project" value="UniProtKB-ARBA"/>
</dbReference>
<dbReference type="Proteomes" id="UP000245880">
    <property type="component" value="Unassembled WGS sequence"/>
</dbReference>
<evidence type="ECO:0000313" key="3">
    <source>
        <dbReference type="Proteomes" id="UP000245880"/>
    </source>
</evidence>
<dbReference type="Pfam" id="PF13472">
    <property type="entry name" value="Lipase_GDSL_2"/>
    <property type="match status" value="1"/>
</dbReference>
<comment type="caution">
    <text evidence="2">The sequence shown here is derived from an EMBL/GenBank/DDBJ whole genome shotgun (WGS) entry which is preliminary data.</text>
</comment>
<dbReference type="Gene3D" id="3.40.50.1110">
    <property type="entry name" value="SGNH hydrolase"/>
    <property type="match status" value="1"/>
</dbReference>
<protein>
    <submittedName>
        <fullName evidence="2">Lysophospholipase L1-like esterase</fullName>
    </submittedName>
</protein>
<dbReference type="AlphaFoldDB" id="A0A316AHX2"/>
<evidence type="ECO:0000259" key="1">
    <source>
        <dbReference type="Pfam" id="PF13472"/>
    </source>
</evidence>
<accession>A0A316AHX2</accession>
<organism evidence="2 3">
    <name type="scientific">Dyadobacter jejuensis</name>
    <dbReference type="NCBI Taxonomy" id="1082580"/>
    <lineage>
        <taxon>Bacteria</taxon>
        <taxon>Pseudomonadati</taxon>
        <taxon>Bacteroidota</taxon>
        <taxon>Cytophagia</taxon>
        <taxon>Cytophagales</taxon>
        <taxon>Spirosomataceae</taxon>
        <taxon>Dyadobacter</taxon>
    </lineage>
</organism>
<proteinExistence type="predicted"/>
<feature type="domain" description="SGNH hydrolase-type esterase" evidence="1">
    <location>
        <begin position="76"/>
        <end position="229"/>
    </location>
</feature>
<dbReference type="EMBL" id="QGDT01000008">
    <property type="protein sequence ID" value="PWJ57241.1"/>
    <property type="molecule type" value="Genomic_DNA"/>
</dbReference>
<evidence type="ECO:0000313" key="2">
    <source>
        <dbReference type="EMBL" id="PWJ57241.1"/>
    </source>
</evidence>